<dbReference type="GO" id="GO:0040029">
    <property type="term" value="P:epigenetic regulation of gene expression"/>
    <property type="evidence" value="ECO:0007669"/>
    <property type="project" value="InterPro"/>
</dbReference>
<dbReference type="Proteomes" id="UP001237642">
    <property type="component" value="Unassembled WGS sequence"/>
</dbReference>
<gene>
    <name evidence="10" type="ORF">POM88_016529</name>
</gene>
<evidence type="ECO:0000313" key="11">
    <source>
        <dbReference type="Proteomes" id="UP001237642"/>
    </source>
</evidence>
<dbReference type="GO" id="GO:0010048">
    <property type="term" value="P:vernalization response"/>
    <property type="evidence" value="ECO:0007669"/>
    <property type="project" value="InterPro"/>
</dbReference>
<feature type="region of interest" description="Disordered" evidence="6">
    <location>
        <begin position="87"/>
        <end position="124"/>
    </location>
</feature>
<feature type="domain" description="Oberon-like PHD finger" evidence="7">
    <location>
        <begin position="142"/>
        <end position="262"/>
    </location>
</feature>
<dbReference type="Pfam" id="PF23376">
    <property type="entry name" value="Fn3_VIN3"/>
    <property type="match status" value="1"/>
</dbReference>
<dbReference type="AlphaFoldDB" id="A0AAD8MWZ5"/>
<dbReference type="EMBL" id="JAUIZM010000004">
    <property type="protein sequence ID" value="KAK1388351.1"/>
    <property type="molecule type" value="Genomic_DNA"/>
</dbReference>
<dbReference type="PANTHER" id="PTHR46286:SF2">
    <property type="entry name" value="VIN3-LIKE PROTEIN 2"/>
    <property type="match status" value="1"/>
</dbReference>
<dbReference type="Pfam" id="PF23380">
    <property type="entry name" value="VIN3_C"/>
    <property type="match status" value="1"/>
</dbReference>
<feature type="domain" description="VIN3-like fibronectin type-III" evidence="8">
    <location>
        <begin position="350"/>
        <end position="437"/>
    </location>
</feature>
<dbReference type="Pfam" id="PF07227">
    <property type="entry name" value="PHD_Oberon"/>
    <property type="match status" value="1"/>
</dbReference>
<feature type="compositionally biased region" description="Polar residues" evidence="6">
    <location>
        <begin position="454"/>
        <end position="468"/>
    </location>
</feature>
<sequence>MDSASKVPGSVLDPSKCSNLSLAQKRELVYELSTWEDGATELLHSWSRHEILEILCAEIGKERKYTGLTKLKIIENLLKVVSEKKSHNHGSMNHIEQEPAATTGQRSAKRQRKTDHPNSKSVAENKSTIITIDDDLGETVLCKNSACRAKISRGDAFCRRCSCCVCYQYDDNKDPSLWLTCSSEHPFQGESCGMSSHLECALRHEKSGILKDEKDVGLDGSFYCLSCGKVNDLIQCWRKQMIKARDTRRVDILCHRISLSHKLFTGTKHYQKLYEIVDEAIKKLEADVGPFSGLPVKQARGIVNRLSSGPEIQRLCSSAIESLDLMLSSTDSKMSSDLAVQESSPVAPGIRFENVSTSSVTVIISYRDPPIGKMSGYTLWHRKVGEVDYPAEPTCTLFEPNATFSLSGLSPATPYIFKVVYFDDNKKLRTFEVQMQTCSNVVLDPKDIEAERSLSPTTNCSSLSNPSSVEDESNHNGKSCTNEDAKQKYADVPTADNNNSKISFTRRQDCNAMDQRGPQAVPVSVLNEEHTMGKINSKPDFVNLEDRHSPEGQNTEVTSPRNGANTPVQSDPELPQSVHSSDAGLPDTPCKLENFKGGVARSSRSALSKDLDNGSGEEENQEDGGSVKKRSAERRNEKCTENDDKDFGYYVKVIRWLECDGHIEKSFRQKFLTWYSLRATPEQVRVVKVFVDTLIEDPSSLAGQLVDTFSEIISSKRPPTVPMGLCLRLFH</sequence>
<evidence type="ECO:0000256" key="5">
    <source>
        <dbReference type="ARBA" id="ARBA00023242"/>
    </source>
</evidence>
<evidence type="ECO:0000256" key="6">
    <source>
        <dbReference type="SAM" id="MobiDB-lite"/>
    </source>
</evidence>
<keyword evidence="4" id="KW-0862">Zinc</keyword>
<organism evidence="10 11">
    <name type="scientific">Heracleum sosnowskyi</name>
    <dbReference type="NCBI Taxonomy" id="360622"/>
    <lineage>
        <taxon>Eukaryota</taxon>
        <taxon>Viridiplantae</taxon>
        <taxon>Streptophyta</taxon>
        <taxon>Embryophyta</taxon>
        <taxon>Tracheophyta</taxon>
        <taxon>Spermatophyta</taxon>
        <taxon>Magnoliopsida</taxon>
        <taxon>eudicotyledons</taxon>
        <taxon>Gunneridae</taxon>
        <taxon>Pentapetalae</taxon>
        <taxon>asterids</taxon>
        <taxon>campanulids</taxon>
        <taxon>Apiales</taxon>
        <taxon>Apiaceae</taxon>
        <taxon>Apioideae</taxon>
        <taxon>apioid superclade</taxon>
        <taxon>Tordylieae</taxon>
        <taxon>Tordyliinae</taxon>
        <taxon>Heracleum</taxon>
    </lineage>
</organism>
<dbReference type="InterPro" id="IPR013783">
    <property type="entry name" value="Ig-like_fold"/>
</dbReference>
<evidence type="ECO:0000256" key="4">
    <source>
        <dbReference type="ARBA" id="ARBA00022833"/>
    </source>
</evidence>
<accession>A0AAD8MWZ5</accession>
<dbReference type="InterPro" id="IPR036116">
    <property type="entry name" value="FN3_sf"/>
</dbReference>
<evidence type="ECO:0000256" key="3">
    <source>
        <dbReference type="ARBA" id="ARBA00022771"/>
    </source>
</evidence>
<evidence type="ECO:0000313" key="10">
    <source>
        <dbReference type="EMBL" id="KAK1388351.1"/>
    </source>
</evidence>
<protein>
    <submittedName>
        <fullName evidence="10">Fibronectin type-III domain-containing protein</fullName>
    </submittedName>
</protein>
<evidence type="ECO:0000259" key="9">
    <source>
        <dbReference type="Pfam" id="PF23380"/>
    </source>
</evidence>
<keyword evidence="2" id="KW-0479">Metal-binding</keyword>
<keyword evidence="3" id="KW-0863">Zinc-finger</keyword>
<feature type="region of interest" description="Disordered" evidence="6">
    <location>
        <begin position="453"/>
        <end position="501"/>
    </location>
</feature>
<proteinExistence type="predicted"/>
<dbReference type="InterPro" id="IPR003961">
    <property type="entry name" value="FN3_dom"/>
</dbReference>
<dbReference type="GO" id="GO:0005634">
    <property type="term" value="C:nucleus"/>
    <property type="evidence" value="ECO:0007669"/>
    <property type="project" value="UniProtKB-SubCell"/>
</dbReference>
<evidence type="ECO:0000259" key="7">
    <source>
        <dbReference type="Pfam" id="PF07227"/>
    </source>
</evidence>
<keyword evidence="11" id="KW-1185">Reference proteome</keyword>
<dbReference type="InterPro" id="IPR056990">
    <property type="entry name" value="VIN3-like_C"/>
</dbReference>
<evidence type="ECO:0000256" key="1">
    <source>
        <dbReference type="ARBA" id="ARBA00004123"/>
    </source>
</evidence>
<evidence type="ECO:0000256" key="2">
    <source>
        <dbReference type="ARBA" id="ARBA00022723"/>
    </source>
</evidence>
<dbReference type="SUPFAM" id="SSF49265">
    <property type="entry name" value="Fibronectin type III"/>
    <property type="match status" value="1"/>
</dbReference>
<dbReference type="CDD" id="cd00063">
    <property type="entry name" value="FN3"/>
    <property type="match status" value="1"/>
</dbReference>
<dbReference type="Gene3D" id="2.60.40.10">
    <property type="entry name" value="Immunoglobulins"/>
    <property type="match status" value="1"/>
</dbReference>
<dbReference type="InterPro" id="IPR032881">
    <property type="entry name" value="Oberon-like_PHD"/>
</dbReference>
<keyword evidence="5" id="KW-0539">Nucleus</keyword>
<feature type="domain" description="VIN3-like C-terminal" evidence="9">
    <location>
        <begin position="644"/>
        <end position="717"/>
    </location>
</feature>
<dbReference type="InterPro" id="IPR044514">
    <property type="entry name" value="VIN3-like"/>
</dbReference>
<reference evidence="10" key="1">
    <citation type="submission" date="2023-02" db="EMBL/GenBank/DDBJ databases">
        <title>Genome of toxic invasive species Heracleum sosnowskyi carries increased number of genes despite the absence of recent whole-genome duplications.</title>
        <authorList>
            <person name="Schelkunov M."/>
            <person name="Shtratnikova V."/>
            <person name="Makarenko M."/>
            <person name="Klepikova A."/>
            <person name="Omelchenko D."/>
            <person name="Novikova G."/>
            <person name="Obukhova E."/>
            <person name="Bogdanov V."/>
            <person name="Penin A."/>
            <person name="Logacheva M."/>
        </authorList>
    </citation>
    <scope>NUCLEOTIDE SEQUENCE</scope>
    <source>
        <strain evidence="10">Hsosn_3</strain>
        <tissue evidence="10">Leaf</tissue>
    </source>
</reference>
<dbReference type="GO" id="GO:0008270">
    <property type="term" value="F:zinc ion binding"/>
    <property type="evidence" value="ECO:0007669"/>
    <property type="project" value="UniProtKB-KW"/>
</dbReference>
<name>A0AAD8MWZ5_9APIA</name>
<comment type="caution">
    <text evidence="10">The sequence shown here is derived from an EMBL/GenBank/DDBJ whole genome shotgun (WGS) entry which is preliminary data.</text>
</comment>
<evidence type="ECO:0000259" key="8">
    <source>
        <dbReference type="Pfam" id="PF23376"/>
    </source>
</evidence>
<dbReference type="PANTHER" id="PTHR46286">
    <property type="entry name" value="VIN3-LIKE PROTEIN 2-RELATED"/>
    <property type="match status" value="1"/>
</dbReference>
<reference evidence="10" key="2">
    <citation type="submission" date="2023-05" db="EMBL/GenBank/DDBJ databases">
        <authorList>
            <person name="Schelkunov M.I."/>
        </authorList>
    </citation>
    <scope>NUCLEOTIDE SEQUENCE</scope>
    <source>
        <strain evidence="10">Hsosn_3</strain>
        <tissue evidence="10">Leaf</tissue>
    </source>
</reference>
<dbReference type="InterPro" id="IPR058585">
    <property type="entry name" value="Fn3_VIN3"/>
</dbReference>
<dbReference type="CDD" id="cd15521">
    <property type="entry name" value="PHD_VIN3_plant"/>
    <property type="match status" value="1"/>
</dbReference>
<comment type="subcellular location">
    <subcellularLocation>
        <location evidence="1">Nucleus</location>
    </subcellularLocation>
</comment>
<feature type="compositionally biased region" description="Polar residues" evidence="6">
    <location>
        <begin position="551"/>
        <end position="569"/>
    </location>
</feature>
<feature type="region of interest" description="Disordered" evidence="6">
    <location>
        <begin position="532"/>
        <end position="637"/>
    </location>
</feature>